<dbReference type="OrthoDB" id="5800688at2759"/>
<dbReference type="InterPro" id="IPR047360">
    <property type="entry name" value="MBT_dSfmbt_rpt3"/>
</dbReference>
<dbReference type="PANTHER" id="PTHR12247">
    <property type="entry name" value="POLYCOMB GROUP PROTEIN"/>
    <property type="match status" value="1"/>
</dbReference>
<evidence type="ECO:0000256" key="1">
    <source>
        <dbReference type="ARBA" id="ARBA00004123"/>
    </source>
</evidence>
<dbReference type="OMA" id="NREIPQH"/>
<dbReference type="CDD" id="cd20125">
    <property type="entry name" value="MBT_dSfmbt_rpt3"/>
    <property type="match status" value="1"/>
</dbReference>
<feature type="compositionally biased region" description="Low complexity" evidence="5">
    <location>
        <begin position="610"/>
        <end position="620"/>
    </location>
</feature>
<evidence type="ECO:0000313" key="7">
    <source>
        <dbReference type="EMBL" id="OXA52626.1"/>
    </source>
</evidence>
<dbReference type="SUPFAM" id="SSF63748">
    <property type="entry name" value="Tudor/PWWP/MBT"/>
    <property type="match status" value="4"/>
</dbReference>
<evidence type="ECO:0000313" key="8">
    <source>
        <dbReference type="Proteomes" id="UP000198287"/>
    </source>
</evidence>
<dbReference type="GO" id="GO:0005634">
    <property type="term" value="C:nucleus"/>
    <property type="evidence" value="ECO:0007669"/>
    <property type="project" value="UniProtKB-SubCell"/>
</dbReference>
<dbReference type="SUPFAM" id="SSF47769">
    <property type="entry name" value="SAM/Pointed domain"/>
    <property type="match status" value="1"/>
</dbReference>
<feature type="repeat" description="MBT" evidence="4">
    <location>
        <begin position="225"/>
        <end position="325"/>
    </location>
</feature>
<feature type="region of interest" description="Disordered" evidence="5">
    <location>
        <begin position="48"/>
        <end position="104"/>
    </location>
</feature>
<dbReference type="AlphaFoldDB" id="A0A226E7L9"/>
<keyword evidence="2" id="KW-0677">Repeat</keyword>
<dbReference type="PROSITE" id="PS50105">
    <property type="entry name" value="SAM_DOMAIN"/>
    <property type="match status" value="1"/>
</dbReference>
<sequence length="725" mass="79880">MSANNNSTPKQAVCCFHCAKPLSISSLCQAGTKRFCSQECLMLSLNATSSSGQSKPSTNVKRPATSPLVNDQDGESSLSSMDDGAQASSSNHVDTYKPPKKKKKKGEEDVYDWTEFLGNPGLIAASVVQVKHTPLSRMWENISEGMKLEVENKDVDCRISETAFWVASVIQIQGYYVLLRYEGFGNDGSGDFWIHLCSESIHNVGWCANKGKPLIPPKSIAKKFTDWRSFLVHRLTGARTLPAHFSSKLESGLKSVQKVGDMLEVVDKNKISQLSLATVTHVVGRRLHVQYWDNGEGGGFWCHEESRLIHPCGWAKTIGHLISCPPTYNPDPLPTTPYDADFENMNLKAGMKLEAIDPLNLSAICAATIKKVLRRGYVMVRIDCYDDDSSGLDWFCYHISSNSVFPCGFSRTNGVVLTPPNGYDKATFDWDEYFKQNDCTAAPIKPKEKVLPHGFKEGMKIEAADLMDPRLICVATIGKVVGRLLKIHFDGWEDEYDQWMDARSPDIYPIGWCDLVKYHLEPPRPPIHVPKQQKKTKKGKKKNTGKGGAKQVPPVAKPKVDTNTKVVNSSNSSSTPKMSAPSTVTSSTFASKQIPTSSAVKPEVKPKAANNNTGTTYNGNTEKKVINSYEKEVAVIEKPGSTEPSDPQGWSIFDVAQFLTAHDCAAYCEYFTKNNVDGPKLMTLTKDNLIALTGKVGPSVKIYELISQLKRSTSAAKARSSALQK</sequence>
<organism evidence="7 8">
    <name type="scientific">Folsomia candida</name>
    <name type="common">Springtail</name>
    <dbReference type="NCBI Taxonomy" id="158441"/>
    <lineage>
        <taxon>Eukaryota</taxon>
        <taxon>Metazoa</taxon>
        <taxon>Ecdysozoa</taxon>
        <taxon>Arthropoda</taxon>
        <taxon>Hexapoda</taxon>
        <taxon>Collembola</taxon>
        <taxon>Entomobryomorpha</taxon>
        <taxon>Isotomoidea</taxon>
        <taxon>Isotomidae</taxon>
        <taxon>Proisotominae</taxon>
        <taxon>Folsomia</taxon>
    </lineage>
</organism>
<name>A0A226E7L9_FOLCA</name>
<evidence type="ECO:0000256" key="3">
    <source>
        <dbReference type="ARBA" id="ARBA00023242"/>
    </source>
</evidence>
<dbReference type="GO" id="GO:0042393">
    <property type="term" value="F:histone binding"/>
    <property type="evidence" value="ECO:0007669"/>
    <property type="project" value="TreeGrafter"/>
</dbReference>
<dbReference type="GO" id="GO:0003682">
    <property type="term" value="F:chromatin binding"/>
    <property type="evidence" value="ECO:0007669"/>
    <property type="project" value="TreeGrafter"/>
</dbReference>
<comment type="caution">
    <text evidence="7">The sequence shown here is derived from an EMBL/GenBank/DDBJ whole genome shotgun (WGS) entry which is preliminary data.</text>
</comment>
<dbReference type="InterPro" id="IPR004092">
    <property type="entry name" value="Mbt"/>
</dbReference>
<dbReference type="Gene3D" id="2.30.30.140">
    <property type="match status" value="4"/>
</dbReference>
<feature type="compositionally biased region" description="Polar residues" evidence="5">
    <location>
        <begin position="584"/>
        <end position="599"/>
    </location>
</feature>
<dbReference type="CDD" id="cd20098">
    <property type="entry name" value="MBT_dSfmbt-like_rpt2"/>
    <property type="match status" value="1"/>
</dbReference>
<dbReference type="Gene3D" id="1.10.150.50">
    <property type="entry name" value="Transcription Factor, Ets-1"/>
    <property type="match status" value="1"/>
</dbReference>
<dbReference type="STRING" id="158441.A0A226E7L9"/>
<evidence type="ECO:0000256" key="4">
    <source>
        <dbReference type="PROSITE-ProRule" id="PRU00459"/>
    </source>
</evidence>
<comment type="subcellular location">
    <subcellularLocation>
        <location evidence="1">Nucleus</location>
    </subcellularLocation>
</comment>
<feature type="region of interest" description="Disordered" evidence="5">
    <location>
        <begin position="523"/>
        <end position="623"/>
    </location>
</feature>
<proteinExistence type="predicted"/>
<protein>
    <submittedName>
        <fullName evidence="7">Polycomb protein Sfmbt</fullName>
    </submittedName>
</protein>
<dbReference type="EMBL" id="LNIX01000006">
    <property type="protein sequence ID" value="OXA52626.1"/>
    <property type="molecule type" value="Genomic_DNA"/>
</dbReference>
<feature type="repeat" description="MBT" evidence="4">
    <location>
        <begin position="428"/>
        <end position="523"/>
    </location>
</feature>
<feature type="repeat" description="MBT" evidence="4">
    <location>
        <begin position="111"/>
        <end position="217"/>
    </location>
</feature>
<dbReference type="PANTHER" id="PTHR12247:SF104">
    <property type="entry name" value="POLYCOMB PROTEIN SFMBT"/>
    <property type="match status" value="1"/>
</dbReference>
<evidence type="ECO:0000256" key="2">
    <source>
        <dbReference type="ARBA" id="ARBA00022737"/>
    </source>
</evidence>
<dbReference type="PROSITE" id="PS51079">
    <property type="entry name" value="MBT"/>
    <property type="match status" value="4"/>
</dbReference>
<dbReference type="GO" id="GO:0045892">
    <property type="term" value="P:negative regulation of DNA-templated transcription"/>
    <property type="evidence" value="ECO:0007669"/>
    <property type="project" value="TreeGrafter"/>
</dbReference>
<accession>A0A226E7L9</accession>
<keyword evidence="8" id="KW-1185">Reference proteome</keyword>
<evidence type="ECO:0000259" key="6">
    <source>
        <dbReference type="PROSITE" id="PS50105"/>
    </source>
</evidence>
<feature type="repeat" description="MBT" evidence="4">
    <location>
        <begin position="346"/>
        <end position="420"/>
    </location>
</feature>
<evidence type="ECO:0000256" key="5">
    <source>
        <dbReference type="SAM" id="MobiDB-lite"/>
    </source>
</evidence>
<dbReference type="Proteomes" id="UP000198287">
    <property type="component" value="Unassembled WGS sequence"/>
</dbReference>
<gene>
    <name evidence="7" type="ORF">Fcan01_12583</name>
</gene>
<dbReference type="Pfam" id="PF02820">
    <property type="entry name" value="MBT"/>
    <property type="match status" value="4"/>
</dbReference>
<feature type="compositionally biased region" description="Basic residues" evidence="5">
    <location>
        <begin position="531"/>
        <end position="544"/>
    </location>
</feature>
<dbReference type="Pfam" id="PF00536">
    <property type="entry name" value="SAM_1"/>
    <property type="match status" value="1"/>
</dbReference>
<feature type="compositionally biased region" description="Low complexity" evidence="5">
    <location>
        <begin position="563"/>
        <end position="583"/>
    </location>
</feature>
<dbReference type="InterPro" id="IPR050548">
    <property type="entry name" value="PcG_chromatin_remod_factors"/>
</dbReference>
<keyword evidence="3" id="KW-0539">Nucleus</keyword>
<dbReference type="SMART" id="SM00454">
    <property type="entry name" value="SAM"/>
    <property type="match status" value="1"/>
</dbReference>
<dbReference type="InterPro" id="IPR001660">
    <property type="entry name" value="SAM"/>
</dbReference>
<reference evidence="7 8" key="1">
    <citation type="submission" date="2015-12" db="EMBL/GenBank/DDBJ databases">
        <title>The genome of Folsomia candida.</title>
        <authorList>
            <person name="Faddeeva A."/>
            <person name="Derks M.F."/>
            <person name="Anvar Y."/>
            <person name="Smit S."/>
            <person name="Van Straalen N."/>
            <person name="Roelofs D."/>
        </authorList>
    </citation>
    <scope>NUCLEOTIDE SEQUENCE [LARGE SCALE GENOMIC DNA]</scope>
    <source>
        <strain evidence="7 8">VU population</strain>
        <tissue evidence="7">Whole body</tissue>
    </source>
</reference>
<dbReference type="InterPro" id="IPR013761">
    <property type="entry name" value="SAM/pointed_sf"/>
</dbReference>
<dbReference type="SMART" id="SM00561">
    <property type="entry name" value="MBT"/>
    <property type="match status" value="4"/>
</dbReference>
<feature type="domain" description="SAM" evidence="6">
    <location>
        <begin position="650"/>
        <end position="697"/>
    </location>
</feature>
<feature type="compositionally biased region" description="Polar residues" evidence="5">
    <location>
        <begin position="48"/>
        <end position="60"/>
    </location>
</feature>
<dbReference type="CDD" id="cd20100">
    <property type="entry name" value="MBT_dSfmbt-like_rpt4"/>
    <property type="match status" value="1"/>
</dbReference>
<feature type="compositionally biased region" description="Polar residues" evidence="5">
    <location>
        <begin position="75"/>
        <end position="93"/>
    </location>
</feature>